<dbReference type="FunFam" id="3.40.50.300:FF:000421">
    <property type="entry name" value="Branched-chain amino acid ABC transporter ATP-binding protein"/>
    <property type="match status" value="1"/>
</dbReference>
<protein>
    <recommendedName>
        <fullName evidence="7">Probable branched-chain amino acid transport ATP-binding protein LivG</fullName>
    </recommendedName>
</protein>
<dbReference type="Pfam" id="PF12399">
    <property type="entry name" value="BCA_ABC_TP_C"/>
    <property type="match status" value="1"/>
</dbReference>
<organism evidence="9 10">
    <name type="scientific">Haloglomus irregulare</name>
    <dbReference type="NCBI Taxonomy" id="2234134"/>
    <lineage>
        <taxon>Archaea</taxon>
        <taxon>Methanobacteriati</taxon>
        <taxon>Methanobacteriota</taxon>
        <taxon>Stenosarchaea group</taxon>
        <taxon>Halobacteria</taxon>
        <taxon>Halobacteriales</taxon>
        <taxon>Natronomonadaceae</taxon>
        <taxon>Haloglomus</taxon>
    </lineage>
</organism>
<sequence length="249" mass="27347">MVLLDAAGLTKRFGGFVAVDDVDITVDTGEVHSVIGPNGAGKTTLFNLLAGAYEVTAGEITFDGRDITDLPEHERPYLGISRGYQITNTYESLTVFENLQTAVALYHQNYYDMIRSLANRTEVTERVETLLERFELAPQRNVEASSLSHGDRRRLEIGMALASDPRLLLLDEPTAGMDAGETERTVSLIQELTDDMAVLLVEHDIEYVMTVSDVITVLERGAVIAEGPPGEIREDERVQEAYLGGKADA</sequence>
<dbReference type="OrthoDB" id="44250at2157"/>
<dbReference type="SUPFAM" id="SSF52540">
    <property type="entry name" value="P-loop containing nucleoside triphosphate hydrolases"/>
    <property type="match status" value="1"/>
</dbReference>
<evidence type="ECO:0000256" key="2">
    <source>
        <dbReference type="ARBA" id="ARBA00022448"/>
    </source>
</evidence>
<keyword evidence="4 9" id="KW-0067">ATP-binding</keyword>
<dbReference type="InterPro" id="IPR003439">
    <property type="entry name" value="ABC_transporter-like_ATP-bd"/>
</dbReference>
<evidence type="ECO:0000256" key="3">
    <source>
        <dbReference type="ARBA" id="ARBA00022741"/>
    </source>
</evidence>
<dbReference type="InterPro" id="IPR032823">
    <property type="entry name" value="BCA_ABC_TP_C"/>
</dbReference>
<dbReference type="GO" id="GO:0006865">
    <property type="term" value="P:amino acid transport"/>
    <property type="evidence" value="ECO:0007669"/>
    <property type="project" value="UniProtKB-KW"/>
</dbReference>
<evidence type="ECO:0000256" key="6">
    <source>
        <dbReference type="ARBA" id="ARBA00056071"/>
    </source>
</evidence>
<accession>A0A554MVJ3</accession>
<dbReference type="SMART" id="SM00382">
    <property type="entry name" value="AAA"/>
    <property type="match status" value="1"/>
</dbReference>
<evidence type="ECO:0000256" key="4">
    <source>
        <dbReference type="ARBA" id="ARBA00022840"/>
    </source>
</evidence>
<dbReference type="CDD" id="cd03219">
    <property type="entry name" value="ABC_Mj1267_LivG_branched"/>
    <property type="match status" value="1"/>
</dbReference>
<evidence type="ECO:0000259" key="8">
    <source>
        <dbReference type="PROSITE" id="PS50893"/>
    </source>
</evidence>
<dbReference type="Gene3D" id="3.40.50.300">
    <property type="entry name" value="P-loop containing nucleotide triphosphate hydrolases"/>
    <property type="match status" value="1"/>
</dbReference>
<dbReference type="GO" id="GO:0005886">
    <property type="term" value="C:plasma membrane"/>
    <property type="evidence" value="ECO:0007669"/>
    <property type="project" value="TreeGrafter"/>
</dbReference>
<evidence type="ECO:0000313" key="9">
    <source>
        <dbReference type="EMBL" id="TSD09148.1"/>
    </source>
</evidence>
<dbReference type="Proteomes" id="UP000319894">
    <property type="component" value="Unassembled WGS sequence"/>
</dbReference>
<dbReference type="Pfam" id="PF00005">
    <property type="entry name" value="ABC_tran"/>
    <property type="match status" value="1"/>
</dbReference>
<dbReference type="InterPro" id="IPR027417">
    <property type="entry name" value="P-loop_NTPase"/>
</dbReference>
<proteinExistence type="inferred from homology"/>
<name>A0A554MVJ3_9EURY</name>
<dbReference type="InParanoid" id="A0A554MVJ3"/>
<keyword evidence="5" id="KW-0029">Amino-acid transport</keyword>
<evidence type="ECO:0000256" key="5">
    <source>
        <dbReference type="ARBA" id="ARBA00022970"/>
    </source>
</evidence>
<comment type="function">
    <text evidence="6">Probable component of a branched-chain amino-acid transport system.</text>
</comment>
<dbReference type="InterPro" id="IPR003593">
    <property type="entry name" value="AAA+_ATPase"/>
</dbReference>
<dbReference type="RefSeq" id="WP_144263322.1">
    <property type="nucleotide sequence ID" value="NZ_QMDX01000017.1"/>
</dbReference>
<dbReference type="InterPro" id="IPR051120">
    <property type="entry name" value="ABC_AA/LPS_Transport"/>
</dbReference>
<feature type="domain" description="ABC transporter" evidence="8">
    <location>
        <begin position="4"/>
        <end position="245"/>
    </location>
</feature>
<keyword evidence="3" id="KW-0547">Nucleotide-binding</keyword>
<dbReference type="EMBL" id="QMDX01000017">
    <property type="protein sequence ID" value="TSD09148.1"/>
    <property type="molecule type" value="Genomic_DNA"/>
</dbReference>
<dbReference type="GO" id="GO:0016887">
    <property type="term" value="F:ATP hydrolysis activity"/>
    <property type="evidence" value="ECO:0007669"/>
    <property type="project" value="InterPro"/>
</dbReference>
<evidence type="ECO:0000256" key="7">
    <source>
        <dbReference type="ARBA" id="ARBA00072811"/>
    </source>
</evidence>
<dbReference type="InterPro" id="IPR017871">
    <property type="entry name" value="ABC_transporter-like_CS"/>
</dbReference>
<comment type="similarity">
    <text evidence="1">Belongs to the ABC transporter superfamily.</text>
</comment>
<comment type="caution">
    <text evidence="9">The sequence shown here is derived from an EMBL/GenBank/DDBJ whole genome shotgun (WGS) entry which is preliminary data.</text>
</comment>
<keyword evidence="2" id="KW-0813">Transport</keyword>
<keyword evidence="10" id="KW-1185">Reference proteome</keyword>
<dbReference type="GO" id="GO:0005524">
    <property type="term" value="F:ATP binding"/>
    <property type="evidence" value="ECO:0007669"/>
    <property type="project" value="UniProtKB-KW"/>
</dbReference>
<gene>
    <name evidence="9" type="ORF">DP107_16995</name>
</gene>
<dbReference type="PANTHER" id="PTHR45772:SF9">
    <property type="entry name" value="CONSERVED COMPONENT OF ABC TRANSPORTER FOR NATURAL AMINO ACIDS"/>
    <property type="match status" value="1"/>
</dbReference>
<dbReference type="PROSITE" id="PS00211">
    <property type="entry name" value="ABC_TRANSPORTER_1"/>
    <property type="match status" value="1"/>
</dbReference>
<dbReference type="AlphaFoldDB" id="A0A554MVJ3"/>
<reference evidence="9 10" key="1">
    <citation type="submission" date="2018-06" db="EMBL/GenBank/DDBJ databases">
        <title>Natronomonas sp. F16-60 a new haloarchaeon isolated from a solar saltern of Isla Cristina, Huelva, Spain.</title>
        <authorList>
            <person name="Duran-Viseras A."/>
            <person name="Sanchez-Porro C."/>
            <person name="Ventosa A."/>
        </authorList>
    </citation>
    <scope>NUCLEOTIDE SEQUENCE [LARGE SCALE GENOMIC DNA]</scope>
    <source>
        <strain evidence="9 10">F16-60</strain>
    </source>
</reference>
<evidence type="ECO:0000313" key="10">
    <source>
        <dbReference type="Proteomes" id="UP000319894"/>
    </source>
</evidence>
<dbReference type="PANTHER" id="PTHR45772">
    <property type="entry name" value="CONSERVED COMPONENT OF ABC TRANSPORTER FOR NATURAL AMINO ACIDS-RELATED"/>
    <property type="match status" value="1"/>
</dbReference>
<dbReference type="PROSITE" id="PS50893">
    <property type="entry name" value="ABC_TRANSPORTER_2"/>
    <property type="match status" value="1"/>
</dbReference>
<evidence type="ECO:0000256" key="1">
    <source>
        <dbReference type="ARBA" id="ARBA00005417"/>
    </source>
</evidence>